<dbReference type="OrthoDB" id="2143914at2759"/>
<evidence type="ECO:0000313" key="9">
    <source>
        <dbReference type="EMBL" id="KYP61399.1"/>
    </source>
</evidence>
<dbReference type="STRING" id="3821.A0A151T2Z6"/>
<comment type="subcellular location">
    <subcellularLocation>
        <location evidence="1">Nucleus</location>
    </subcellularLocation>
</comment>
<dbReference type="Pfam" id="PF00249">
    <property type="entry name" value="Myb_DNA-binding"/>
    <property type="match status" value="2"/>
</dbReference>
<dbReference type="Proteomes" id="UP000075243">
    <property type="component" value="Chromosome 8"/>
</dbReference>
<accession>A0A151T2Z6</accession>
<keyword evidence="4" id="KW-0238">DNA-binding</keyword>
<proteinExistence type="predicted"/>
<dbReference type="AlphaFoldDB" id="A0A151T2Z6"/>
<keyword evidence="2" id="KW-0677">Repeat</keyword>
<reference evidence="9 10" key="1">
    <citation type="journal article" date="2012" name="Nat. Biotechnol.">
        <title>Draft genome sequence of pigeonpea (Cajanus cajan), an orphan legume crop of resource-poor farmers.</title>
        <authorList>
            <person name="Varshney R.K."/>
            <person name="Chen W."/>
            <person name="Li Y."/>
            <person name="Bharti A.K."/>
            <person name="Saxena R.K."/>
            <person name="Schlueter J.A."/>
            <person name="Donoghue M.T."/>
            <person name="Azam S."/>
            <person name="Fan G."/>
            <person name="Whaley A.M."/>
            <person name="Farmer A.D."/>
            <person name="Sheridan J."/>
            <person name="Iwata A."/>
            <person name="Tuteja R."/>
            <person name="Penmetsa R.V."/>
            <person name="Wu W."/>
            <person name="Upadhyaya H.D."/>
            <person name="Yang S.P."/>
            <person name="Shah T."/>
            <person name="Saxena K.B."/>
            <person name="Michael T."/>
            <person name="McCombie W.R."/>
            <person name="Yang B."/>
            <person name="Zhang G."/>
            <person name="Yang H."/>
            <person name="Wang J."/>
            <person name="Spillane C."/>
            <person name="Cook D.R."/>
            <person name="May G.D."/>
            <person name="Xu X."/>
            <person name="Jackson S.A."/>
        </authorList>
    </citation>
    <scope>NUCLEOTIDE SEQUENCE [LARGE SCALE GENOMIC DNA]</scope>
    <source>
        <strain evidence="10">cv. Asha</strain>
    </source>
</reference>
<evidence type="ECO:0000256" key="1">
    <source>
        <dbReference type="ARBA" id="ARBA00004123"/>
    </source>
</evidence>
<feature type="domain" description="Myb-like" evidence="7">
    <location>
        <begin position="63"/>
        <end position="113"/>
    </location>
</feature>
<feature type="domain" description="HTH myb-type" evidence="8">
    <location>
        <begin position="71"/>
        <end position="117"/>
    </location>
</feature>
<evidence type="ECO:0000313" key="10">
    <source>
        <dbReference type="Proteomes" id="UP000075243"/>
    </source>
</evidence>
<feature type="domain" description="HTH myb-type" evidence="8">
    <location>
        <begin position="9"/>
        <end position="66"/>
    </location>
</feature>
<dbReference type="InterPro" id="IPR017930">
    <property type="entry name" value="Myb_dom"/>
</dbReference>
<name>A0A151T2Z6_CAJCA</name>
<keyword evidence="5" id="KW-0804">Transcription</keyword>
<dbReference type="EMBL" id="CM003610">
    <property type="protein sequence ID" value="KYP61399.1"/>
    <property type="molecule type" value="Genomic_DNA"/>
</dbReference>
<dbReference type="InterPro" id="IPR009057">
    <property type="entry name" value="Homeodomain-like_sf"/>
</dbReference>
<dbReference type="PANTHER" id="PTHR48000:SF67">
    <property type="entry name" value="MYB-LIKE DNA-BINDING DOMAIN CONTAINING PROTEIN, EXPRESSED"/>
    <property type="match status" value="1"/>
</dbReference>
<feature type="domain" description="Myb-like" evidence="7">
    <location>
        <begin position="9"/>
        <end position="62"/>
    </location>
</feature>
<organism evidence="9 10">
    <name type="scientific">Cajanus cajan</name>
    <name type="common">Pigeon pea</name>
    <name type="synonym">Cajanus indicus</name>
    <dbReference type="NCBI Taxonomy" id="3821"/>
    <lineage>
        <taxon>Eukaryota</taxon>
        <taxon>Viridiplantae</taxon>
        <taxon>Streptophyta</taxon>
        <taxon>Embryophyta</taxon>
        <taxon>Tracheophyta</taxon>
        <taxon>Spermatophyta</taxon>
        <taxon>Magnoliopsida</taxon>
        <taxon>eudicotyledons</taxon>
        <taxon>Gunneridae</taxon>
        <taxon>Pentapetalae</taxon>
        <taxon>rosids</taxon>
        <taxon>fabids</taxon>
        <taxon>Fabales</taxon>
        <taxon>Fabaceae</taxon>
        <taxon>Papilionoideae</taxon>
        <taxon>50 kb inversion clade</taxon>
        <taxon>NPAAA clade</taxon>
        <taxon>indigoferoid/millettioid clade</taxon>
        <taxon>Phaseoleae</taxon>
        <taxon>Cajanus</taxon>
    </lineage>
</organism>
<keyword evidence="3" id="KW-0805">Transcription regulation</keyword>
<dbReference type="GO" id="GO:0005634">
    <property type="term" value="C:nucleus"/>
    <property type="evidence" value="ECO:0007669"/>
    <property type="project" value="UniProtKB-SubCell"/>
</dbReference>
<evidence type="ECO:0000256" key="4">
    <source>
        <dbReference type="ARBA" id="ARBA00023125"/>
    </source>
</evidence>
<evidence type="ECO:0000259" key="7">
    <source>
        <dbReference type="PROSITE" id="PS50090"/>
    </source>
</evidence>
<evidence type="ECO:0000256" key="2">
    <source>
        <dbReference type="ARBA" id="ARBA00022737"/>
    </source>
</evidence>
<dbReference type="Gramene" id="C.cajan_15444.t">
    <property type="protein sequence ID" value="C.cajan_15444.t"/>
    <property type="gene ID" value="C.cajan_15444"/>
</dbReference>
<evidence type="ECO:0000259" key="8">
    <source>
        <dbReference type="PROSITE" id="PS51294"/>
    </source>
</evidence>
<evidence type="ECO:0000256" key="5">
    <source>
        <dbReference type="ARBA" id="ARBA00023163"/>
    </source>
</evidence>
<keyword evidence="10" id="KW-1185">Reference proteome</keyword>
<dbReference type="PROSITE" id="PS50090">
    <property type="entry name" value="MYB_LIKE"/>
    <property type="match status" value="2"/>
</dbReference>
<evidence type="ECO:0000256" key="6">
    <source>
        <dbReference type="ARBA" id="ARBA00023242"/>
    </source>
</evidence>
<dbReference type="SUPFAM" id="SSF46689">
    <property type="entry name" value="Homeodomain-like"/>
    <property type="match status" value="1"/>
</dbReference>
<dbReference type="PANTHER" id="PTHR48000">
    <property type="entry name" value="OS09G0431300 PROTEIN"/>
    <property type="match status" value="1"/>
</dbReference>
<dbReference type="OMA" id="YENGHEG"/>
<evidence type="ECO:0000256" key="3">
    <source>
        <dbReference type="ARBA" id="ARBA00023015"/>
    </source>
</evidence>
<dbReference type="SMART" id="SM00717">
    <property type="entry name" value="SANT"/>
    <property type="match status" value="2"/>
</dbReference>
<dbReference type="FunFam" id="1.10.10.60:FF:000015">
    <property type="entry name" value="Transcription factor RAX3"/>
    <property type="match status" value="1"/>
</dbReference>
<keyword evidence="6" id="KW-0539">Nucleus</keyword>
<dbReference type="CDD" id="cd00167">
    <property type="entry name" value="SANT"/>
    <property type="match status" value="2"/>
</dbReference>
<dbReference type="InterPro" id="IPR001005">
    <property type="entry name" value="SANT/Myb"/>
</dbReference>
<dbReference type="PROSITE" id="PS51294">
    <property type="entry name" value="HTH_MYB"/>
    <property type="match status" value="2"/>
</dbReference>
<protein>
    <submittedName>
        <fullName evidence="9">Transcription factor RAX3</fullName>
    </submittedName>
</protein>
<dbReference type="GO" id="GO:0003677">
    <property type="term" value="F:DNA binding"/>
    <property type="evidence" value="ECO:0007669"/>
    <property type="project" value="UniProtKB-KW"/>
</dbReference>
<dbReference type="Gene3D" id="1.10.10.60">
    <property type="entry name" value="Homeodomain-like"/>
    <property type="match status" value="2"/>
</dbReference>
<sequence>MGRAPCCDKSNVKRGPWSPDEDATLKNYLEKHGTGGNWIALPKKAGLRRCGKSCRLRWLNYLRPHIKLGGFTEEEDKIICTLYDTIGSRWSLIAAQFPGRTDNDVKNHWNTKLKKKFLAENTSVATSNNYTYSEQFSTFTDLQPQVEAFILDQKLNSPWFGSNHVYDLEQTPIPVPFPMPQEFEAFDTGSSCSSTPPSKEVSMLSNAACLVQHNKHTQWFGYDHHANHEDDPTLLQVVLEDLLNHGFASSSSQVDLPKKT</sequence>
<gene>
    <name evidence="9" type="ORF">KK1_015888</name>
</gene>